<name>A0A9W3AC64_BIOGL</name>
<dbReference type="InterPro" id="IPR000731">
    <property type="entry name" value="SSD"/>
</dbReference>
<feature type="transmembrane region" description="Helical" evidence="8">
    <location>
        <begin position="829"/>
        <end position="853"/>
    </location>
</feature>
<dbReference type="InterPro" id="IPR003392">
    <property type="entry name" value="PTHD_SSD"/>
</dbReference>
<dbReference type="PRINTS" id="PR00702">
    <property type="entry name" value="ACRIFLAVINRP"/>
</dbReference>
<feature type="transmembrane region" description="Helical" evidence="8">
    <location>
        <begin position="734"/>
        <end position="757"/>
    </location>
</feature>
<dbReference type="GO" id="GO:0016020">
    <property type="term" value="C:membrane"/>
    <property type="evidence" value="ECO:0007669"/>
    <property type="project" value="UniProtKB-SubCell"/>
</dbReference>
<keyword evidence="3 8" id="KW-0812">Transmembrane</keyword>
<feature type="transmembrane region" description="Helical" evidence="8">
    <location>
        <begin position="792"/>
        <end position="817"/>
    </location>
</feature>
<dbReference type="PROSITE" id="PS50156">
    <property type="entry name" value="SSD"/>
    <property type="match status" value="1"/>
</dbReference>
<keyword evidence="5 8" id="KW-0472">Membrane</keyword>
<dbReference type="GO" id="GO:0022857">
    <property type="term" value="F:transmembrane transporter activity"/>
    <property type="evidence" value="ECO:0007669"/>
    <property type="project" value="InterPro"/>
</dbReference>
<dbReference type="PANTHER" id="PTHR10796:SF92">
    <property type="entry name" value="PATCHED-RELATED, ISOFORM A"/>
    <property type="match status" value="1"/>
</dbReference>
<dbReference type="Gene3D" id="1.20.1640.10">
    <property type="entry name" value="Multidrug efflux transporter AcrB transmembrane domain"/>
    <property type="match status" value="2"/>
</dbReference>
<feature type="region of interest" description="Disordered" evidence="7">
    <location>
        <begin position="924"/>
        <end position="947"/>
    </location>
</feature>
<sequence length="967" mass="108119">MPMTINNVEILSYKDLNDKEAEMTYSQEPVPLLTKDVPLVQYKCEERRDEFTMKCLWNCHRFFLRCFYHYGYFLASHPAWFLILPIVMCTVLAVGFIKYSPERDVEVLYAPINSRAVQDRQKVMDTFPDLSATNYQAFSLNKLLSQGVVIFKSRNDMSILTPEVLQELEAFRDDVMALRVLNDKYNFTFEEVCLRRANQANCVFEGDILLAPYFKLSLRDGNVTYPLWRFGNQGLDLSLYISNVNLTHNVFLKSAGSVKLTFPLRQDTPEMKAMSSAWEAKFLEFMKEANYSSLEAAFSTSQSLNIELDKGTKGDILYFSLTFTLMITYACLVSAGGDCISTRAFLASAGVFAAGVGIMGAFGLITYAGVSFVNIVGVMPFLTLGIGVDDMFLLMGTWSETTAVKGLTIPERIGLVFKKAGVGITITSLTDCLAFAVGSMSVFKSVQNFCIYTGAGVLLCYICNATFFAACLTYHGRRVYSGLHTVTCKKVESRATLKNEGNGCVYAYMCGGSIPEGPNDDQSVCEKAPKFLLTNFVLFKPIRIIILIFFAIYLGVSIWGCTKLEQGLELKHLVLESSYFHKFQVWDTEEFGSKLPIAFVTIGEKDYKDPRTLENIVNLLTETKKDKFIDKYIDNCWLQALKQTPFYNNTDDDVFFDGLNRFLFYRPGFRNDIVFGEDNKSIIASRCHAYSLKITDSNDQASLMTRMRDLADSSSANVFAYHPAFVYFEQYLSIMSSTLQTVGVTLAVMFVVTCVFIPQPMIVVIVMVQVVMIVTGIFGFMAHWGLTLSSVTMIHLIMSVGFSVDFCAHVCTAYIVSEEKSREDRARDAIVHASGPIFNGGVSSILGVVMLYFTESYIFQSFFKIMVLVIGFGVLHAVFLIPVVLAYFGPSTYVDLEDRMSQSPTSNSVNPQDALNDHNQASIKGSAASSVVSNKKKKNSTASSKLSNKEINLQDFLPDNHSEKSGL</sequence>
<feature type="transmembrane region" description="Helical" evidence="8">
    <location>
        <begin position="865"/>
        <end position="889"/>
    </location>
</feature>
<evidence type="ECO:0000313" key="10">
    <source>
        <dbReference type="Proteomes" id="UP001165740"/>
    </source>
</evidence>
<comment type="subcellular location">
    <subcellularLocation>
        <location evidence="1">Membrane</location>
        <topology evidence="1">Multi-pass membrane protein</topology>
    </subcellularLocation>
</comment>
<keyword evidence="10" id="KW-1185">Reference proteome</keyword>
<proteinExistence type="inferred from homology"/>
<feature type="transmembrane region" description="Helical" evidence="8">
    <location>
        <begin position="542"/>
        <end position="561"/>
    </location>
</feature>
<keyword evidence="4 8" id="KW-1133">Transmembrane helix</keyword>
<dbReference type="PANTHER" id="PTHR10796">
    <property type="entry name" value="PATCHED-RELATED"/>
    <property type="match status" value="1"/>
</dbReference>
<dbReference type="AlphaFoldDB" id="A0A9W3AC64"/>
<dbReference type="RefSeq" id="XP_055884886.1">
    <property type="nucleotide sequence ID" value="XM_056028911.1"/>
</dbReference>
<evidence type="ECO:0000256" key="3">
    <source>
        <dbReference type="ARBA" id="ARBA00022692"/>
    </source>
</evidence>
<evidence type="ECO:0000256" key="2">
    <source>
        <dbReference type="ARBA" id="ARBA00005585"/>
    </source>
</evidence>
<evidence type="ECO:0000313" key="11">
    <source>
        <dbReference type="RefSeq" id="XP_055884886.1"/>
    </source>
</evidence>
<keyword evidence="6" id="KW-0325">Glycoprotein</keyword>
<comment type="similarity">
    <text evidence="2">Belongs to the patched family.</text>
</comment>
<feature type="transmembrane region" description="Helical" evidence="8">
    <location>
        <begin position="415"/>
        <end position="437"/>
    </location>
</feature>
<reference evidence="11" key="1">
    <citation type="submission" date="2025-08" db="UniProtKB">
        <authorList>
            <consortium name="RefSeq"/>
        </authorList>
    </citation>
    <scope>IDENTIFICATION</scope>
</reference>
<evidence type="ECO:0000256" key="6">
    <source>
        <dbReference type="ARBA" id="ARBA00023180"/>
    </source>
</evidence>
<feature type="transmembrane region" description="Helical" evidence="8">
    <location>
        <begin position="449"/>
        <end position="475"/>
    </location>
</feature>
<feature type="domain" description="SSD" evidence="9">
    <location>
        <begin position="315"/>
        <end position="474"/>
    </location>
</feature>
<evidence type="ECO:0000256" key="7">
    <source>
        <dbReference type="SAM" id="MobiDB-lite"/>
    </source>
</evidence>
<feature type="transmembrane region" description="Helical" evidence="8">
    <location>
        <begin position="316"/>
        <end position="337"/>
    </location>
</feature>
<dbReference type="SUPFAM" id="SSF82866">
    <property type="entry name" value="Multidrug efflux transporter AcrB transmembrane domain"/>
    <property type="match status" value="2"/>
</dbReference>
<feature type="transmembrane region" description="Helical" evidence="8">
    <location>
        <begin position="372"/>
        <end position="395"/>
    </location>
</feature>
<feature type="transmembrane region" description="Helical" evidence="8">
    <location>
        <begin position="79"/>
        <end position="97"/>
    </location>
</feature>
<accession>A0A9W3AC64</accession>
<feature type="transmembrane region" description="Helical" evidence="8">
    <location>
        <begin position="343"/>
        <end position="365"/>
    </location>
</feature>
<evidence type="ECO:0000256" key="1">
    <source>
        <dbReference type="ARBA" id="ARBA00004141"/>
    </source>
</evidence>
<dbReference type="Pfam" id="PF02460">
    <property type="entry name" value="Patched"/>
    <property type="match status" value="1"/>
</dbReference>
<evidence type="ECO:0000256" key="4">
    <source>
        <dbReference type="ARBA" id="ARBA00022989"/>
    </source>
</evidence>
<gene>
    <name evidence="11" type="primary">LOC106064967</name>
</gene>
<evidence type="ECO:0000259" key="9">
    <source>
        <dbReference type="PROSITE" id="PS50156"/>
    </source>
</evidence>
<dbReference type="InterPro" id="IPR051697">
    <property type="entry name" value="Patched_domain-protein"/>
</dbReference>
<organism evidence="10 11">
    <name type="scientific">Biomphalaria glabrata</name>
    <name type="common">Bloodfluke planorb</name>
    <name type="synonym">Freshwater snail</name>
    <dbReference type="NCBI Taxonomy" id="6526"/>
    <lineage>
        <taxon>Eukaryota</taxon>
        <taxon>Metazoa</taxon>
        <taxon>Spiralia</taxon>
        <taxon>Lophotrochozoa</taxon>
        <taxon>Mollusca</taxon>
        <taxon>Gastropoda</taxon>
        <taxon>Heterobranchia</taxon>
        <taxon>Euthyneura</taxon>
        <taxon>Panpulmonata</taxon>
        <taxon>Hygrophila</taxon>
        <taxon>Lymnaeoidea</taxon>
        <taxon>Planorbidae</taxon>
        <taxon>Biomphalaria</taxon>
    </lineage>
</organism>
<dbReference type="GeneID" id="106064967"/>
<evidence type="ECO:0000256" key="5">
    <source>
        <dbReference type="ARBA" id="ARBA00023136"/>
    </source>
</evidence>
<feature type="transmembrane region" description="Helical" evidence="8">
    <location>
        <begin position="764"/>
        <end position="786"/>
    </location>
</feature>
<dbReference type="InterPro" id="IPR001036">
    <property type="entry name" value="Acrflvin-R"/>
</dbReference>
<protein>
    <submittedName>
        <fullName evidence="11">Patched domain-containing protein 3-like isoform X2</fullName>
    </submittedName>
</protein>
<evidence type="ECO:0000256" key="8">
    <source>
        <dbReference type="SAM" id="Phobius"/>
    </source>
</evidence>
<dbReference type="Proteomes" id="UP001165740">
    <property type="component" value="Chromosome 5"/>
</dbReference>